<feature type="domain" description="UspA" evidence="3">
    <location>
        <begin position="1"/>
        <end position="148"/>
    </location>
</feature>
<keyword evidence="2" id="KW-0812">Transmembrane</keyword>
<name>A0A923T8B0_9BACT</name>
<proteinExistence type="inferred from homology"/>
<dbReference type="Pfam" id="PF00582">
    <property type="entry name" value="Usp"/>
    <property type="match status" value="2"/>
</dbReference>
<evidence type="ECO:0000256" key="1">
    <source>
        <dbReference type="ARBA" id="ARBA00008791"/>
    </source>
</evidence>
<dbReference type="PANTHER" id="PTHR46268">
    <property type="entry name" value="STRESS RESPONSE PROTEIN NHAX"/>
    <property type="match status" value="1"/>
</dbReference>
<protein>
    <submittedName>
        <fullName evidence="4">Universal stress protein</fullName>
    </submittedName>
</protein>
<dbReference type="PRINTS" id="PR01438">
    <property type="entry name" value="UNVRSLSTRESS"/>
</dbReference>
<gene>
    <name evidence="4" type="ORF">H9S92_14720</name>
</gene>
<dbReference type="InterPro" id="IPR006016">
    <property type="entry name" value="UspA"/>
</dbReference>
<dbReference type="RefSeq" id="WP_187467463.1">
    <property type="nucleotide sequence ID" value="NZ_JACSIT010000136.1"/>
</dbReference>
<accession>A0A923T8B0</accession>
<dbReference type="InterPro" id="IPR014729">
    <property type="entry name" value="Rossmann-like_a/b/a_fold"/>
</dbReference>
<evidence type="ECO:0000259" key="3">
    <source>
        <dbReference type="Pfam" id="PF00582"/>
    </source>
</evidence>
<dbReference type="Proteomes" id="UP000650081">
    <property type="component" value="Unassembled WGS sequence"/>
</dbReference>
<feature type="transmembrane region" description="Helical" evidence="2">
    <location>
        <begin position="260"/>
        <end position="282"/>
    </location>
</feature>
<dbReference type="Gene3D" id="3.40.50.620">
    <property type="entry name" value="HUPs"/>
    <property type="match status" value="2"/>
</dbReference>
<dbReference type="InterPro" id="IPR006015">
    <property type="entry name" value="Universal_stress_UspA"/>
</dbReference>
<keyword evidence="2" id="KW-1133">Transmembrane helix</keyword>
<comment type="similarity">
    <text evidence="1">Belongs to the universal stress protein A family.</text>
</comment>
<keyword evidence="5" id="KW-1185">Reference proteome</keyword>
<dbReference type="AlphaFoldDB" id="A0A923T8B0"/>
<evidence type="ECO:0000256" key="2">
    <source>
        <dbReference type="SAM" id="Phobius"/>
    </source>
</evidence>
<sequence length="285" mass="30603">MQKIIVPTDFSATASAALRYAHFLARATGLGLDIIHVHDGYGHTEGVNVRKGDLEAHMTAQRKIDEFVRFTLKLPADAPLSASEVIISSREVTGTPVEVIVAASREEGSRLVVMGGVGTGVVSPVTPLFGSVARSVVEQAACPVLAVPAGYDVPALHQVSIAYETVDGLRETSAGFDFLRTALMPTMRMVHVRKAGAEAEAYHLAVGGDQQPETEFLDYPAELDLLEPGATAHQLLEYTEQENIDLLILGRRQRGMFKRLFVSSAITPLLNYSAGPVLVIPISDS</sequence>
<dbReference type="SUPFAM" id="SSF52402">
    <property type="entry name" value="Adenine nucleotide alpha hydrolases-like"/>
    <property type="match status" value="2"/>
</dbReference>
<evidence type="ECO:0000313" key="4">
    <source>
        <dbReference type="EMBL" id="MBC6995425.1"/>
    </source>
</evidence>
<dbReference type="EMBL" id="JACSIT010000136">
    <property type="protein sequence ID" value="MBC6995425.1"/>
    <property type="molecule type" value="Genomic_DNA"/>
</dbReference>
<dbReference type="CDD" id="cd00293">
    <property type="entry name" value="USP-like"/>
    <property type="match status" value="1"/>
</dbReference>
<dbReference type="PANTHER" id="PTHR46268:SF6">
    <property type="entry name" value="UNIVERSAL STRESS PROTEIN UP12"/>
    <property type="match status" value="1"/>
</dbReference>
<feature type="domain" description="UspA" evidence="3">
    <location>
        <begin position="217"/>
        <end position="281"/>
    </location>
</feature>
<reference evidence="4" key="1">
    <citation type="submission" date="2020-08" db="EMBL/GenBank/DDBJ databases">
        <title>Lewinella bacteria from marine environments.</title>
        <authorList>
            <person name="Zhong Y."/>
        </authorList>
    </citation>
    <scope>NUCLEOTIDE SEQUENCE</scope>
    <source>
        <strain evidence="4">KCTC 42187</strain>
    </source>
</reference>
<keyword evidence="2" id="KW-0472">Membrane</keyword>
<comment type="caution">
    <text evidence="4">The sequence shown here is derived from an EMBL/GenBank/DDBJ whole genome shotgun (WGS) entry which is preliminary data.</text>
</comment>
<evidence type="ECO:0000313" key="5">
    <source>
        <dbReference type="Proteomes" id="UP000650081"/>
    </source>
</evidence>
<organism evidence="4 5">
    <name type="scientific">Neolewinella lacunae</name>
    <dbReference type="NCBI Taxonomy" id="1517758"/>
    <lineage>
        <taxon>Bacteria</taxon>
        <taxon>Pseudomonadati</taxon>
        <taxon>Bacteroidota</taxon>
        <taxon>Saprospiria</taxon>
        <taxon>Saprospirales</taxon>
        <taxon>Lewinellaceae</taxon>
        <taxon>Neolewinella</taxon>
    </lineage>
</organism>